<dbReference type="AlphaFoldDB" id="Q6ZD30"/>
<dbReference type="Proteomes" id="UP000000763">
    <property type="component" value="Chromosome 8"/>
</dbReference>
<dbReference type="EMBL" id="AP004465">
    <property type="protein sequence ID" value="BAD05311.1"/>
    <property type="molecule type" value="Genomic_DNA"/>
</dbReference>
<proteinExistence type="predicted"/>
<organism evidence="1 2">
    <name type="scientific">Oryza sativa subsp. japonica</name>
    <name type="common">Rice</name>
    <dbReference type="NCBI Taxonomy" id="39947"/>
    <lineage>
        <taxon>Eukaryota</taxon>
        <taxon>Viridiplantae</taxon>
        <taxon>Streptophyta</taxon>
        <taxon>Embryophyta</taxon>
        <taxon>Tracheophyta</taxon>
        <taxon>Spermatophyta</taxon>
        <taxon>Magnoliopsida</taxon>
        <taxon>Liliopsida</taxon>
        <taxon>Poales</taxon>
        <taxon>Poaceae</taxon>
        <taxon>BOP clade</taxon>
        <taxon>Oryzoideae</taxon>
        <taxon>Oryzeae</taxon>
        <taxon>Oryzinae</taxon>
        <taxon>Oryza</taxon>
        <taxon>Oryza sativa</taxon>
    </lineage>
</organism>
<protein>
    <submittedName>
        <fullName evidence="1">Uncharacterized protein</fullName>
    </submittedName>
</protein>
<name>Q6ZD30_ORYSJ</name>
<evidence type="ECO:0000313" key="2">
    <source>
        <dbReference type="Proteomes" id="UP000000763"/>
    </source>
</evidence>
<accession>Q6ZD30</accession>
<reference evidence="2" key="1">
    <citation type="journal article" date="2005" name="Nature">
        <title>The map-based sequence of the rice genome.</title>
        <authorList>
            <consortium name="International rice genome sequencing project (IRGSP)"/>
            <person name="Matsumoto T."/>
            <person name="Wu J."/>
            <person name="Kanamori H."/>
            <person name="Katayose Y."/>
            <person name="Fujisawa M."/>
            <person name="Namiki N."/>
            <person name="Mizuno H."/>
            <person name="Yamamoto K."/>
            <person name="Antonio B.A."/>
            <person name="Baba T."/>
            <person name="Sakata K."/>
            <person name="Nagamura Y."/>
            <person name="Aoki H."/>
            <person name="Arikawa K."/>
            <person name="Arita K."/>
            <person name="Bito T."/>
            <person name="Chiden Y."/>
            <person name="Fujitsuka N."/>
            <person name="Fukunaka R."/>
            <person name="Hamada M."/>
            <person name="Harada C."/>
            <person name="Hayashi A."/>
            <person name="Hijishita S."/>
            <person name="Honda M."/>
            <person name="Hosokawa S."/>
            <person name="Ichikawa Y."/>
            <person name="Idonuma A."/>
            <person name="Iijima M."/>
            <person name="Ikeda M."/>
            <person name="Ikeno M."/>
            <person name="Ito K."/>
            <person name="Ito S."/>
            <person name="Ito T."/>
            <person name="Ito Y."/>
            <person name="Ito Y."/>
            <person name="Iwabuchi A."/>
            <person name="Kamiya K."/>
            <person name="Karasawa W."/>
            <person name="Kurita K."/>
            <person name="Katagiri S."/>
            <person name="Kikuta A."/>
            <person name="Kobayashi H."/>
            <person name="Kobayashi N."/>
            <person name="Machita K."/>
            <person name="Maehara T."/>
            <person name="Masukawa M."/>
            <person name="Mizubayashi T."/>
            <person name="Mukai Y."/>
            <person name="Nagasaki H."/>
            <person name="Nagata Y."/>
            <person name="Naito S."/>
            <person name="Nakashima M."/>
            <person name="Nakama Y."/>
            <person name="Nakamichi Y."/>
            <person name="Nakamura M."/>
            <person name="Meguro A."/>
            <person name="Negishi M."/>
            <person name="Ohta I."/>
            <person name="Ohta T."/>
            <person name="Okamoto M."/>
            <person name="Ono N."/>
            <person name="Saji S."/>
            <person name="Sakaguchi M."/>
            <person name="Sakai K."/>
            <person name="Shibata M."/>
            <person name="Shimokawa T."/>
            <person name="Song J."/>
            <person name="Takazaki Y."/>
            <person name="Terasawa K."/>
            <person name="Tsugane M."/>
            <person name="Tsuji K."/>
            <person name="Ueda S."/>
            <person name="Waki K."/>
            <person name="Yamagata H."/>
            <person name="Yamamoto M."/>
            <person name="Yamamoto S."/>
            <person name="Yamane H."/>
            <person name="Yoshiki S."/>
            <person name="Yoshihara R."/>
            <person name="Yukawa K."/>
            <person name="Zhong H."/>
            <person name="Yano M."/>
            <person name="Yuan Q."/>
            <person name="Ouyang S."/>
            <person name="Liu J."/>
            <person name="Jones K.M."/>
            <person name="Gansberger K."/>
            <person name="Moffat K."/>
            <person name="Hill J."/>
            <person name="Bera J."/>
            <person name="Fadrosh D."/>
            <person name="Jin S."/>
            <person name="Johri S."/>
            <person name="Kim M."/>
            <person name="Overton L."/>
            <person name="Reardon M."/>
            <person name="Tsitrin T."/>
            <person name="Vuong H."/>
            <person name="Weaver B."/>
            <person name="Ciecko A."/>
            <person name="Tallon L."/>
            <person name="Jackson J."/>
            <person name="Pai G."/>
            <person name="Aken S.V."/>
            <person name="Utterback T."/>
            <person name="Reidmuller S."/>
            <person name="Feldblyum T."/>
            <person name="Hsiao J."/>
            <person name="Zismann V."/>
            <person name="Iobst S."/>
            <person name="de Vazeille A.R."/>
            <person name="Buell C.R."/>
            <person name="Ying K."/>
            <person name="Li Y."/>
            <person name="Lu T."/>
            <person name="Huang Y."/>
            <person name="Zhao Q."/>
            <person name="Feng Q."/>
            <person name="Zhang L."/>
            <person name="Zhu J."/>
            <person name="Weng Q."/>
            <person name="Mu J."/>
            <person name="Lu Y."/>
            <person name="Fan D."/>
            <person name="Liu Y."/>
            <person name="Guan J."/>
            <person name="Zhang Y."/>
            <person name="Yu S."/>
            <person name="Liu X."/>
            <person name="Zhang Y."/>
            <person name="Hong G."/>
            <person name="Han B."/>
            <person name="Choisne N."/>
            <person name="Demange N."/>
            <person name="Orjeda G."/>
            <person name="Samain S."/>
            <person name="Cattolico L."/>
            <person name="Pelletier E."/>
            <person name="Couloux A."/>
            <person name="Segurens B."/>
            <person name="Wincker P."/>
            <person name="D'Hont A."/>
            <person name="Scarpelli C."/>
            <person name="Weissenbach J."/>
            <person name="Salanoubat M."/>
            <person name="Quetier F."/>
            <person name="Yu Y."/>
            <person name="Kim H.R."/>
            <person name="Rambo T."/>
            <person name="Currie J."/>
            <person name="Collura K."/>
            <person name="Luo M."/>
            <person name="Yang T."/>
            <person name="Ammiraju J.S.S."/>
            <person name="Engler F."/>
            <person name="Soderlund C."/>
            <person name="Wing R.A."/>
            <person name="Palmer L.E."/>
            <person name="de la Bastide M."/>
            <person name="Spiegel L."/>
            <person name="Nascimento L."/>
            <person name="Zutavern T."/>
            <person name="O'Shaughnessy A."/>
            <person name="Dike S."/>
            <person name="Dedhia N."/>
            <person name="Preston R."/>
            <person name="Balija V."/>
            <person name="McCombie W.R."/>
            <person name="Chow T."/>
            <person name="Chen H."/>
            <person name="Chung M."/>
            <person name="Chen C."/>
            <person name="Shaw J."/>
            <person name="Wu H."/>
            <person name="Hsiao K."/>
            <person name="Chao Y."/>
            <person name="Chu M."/>
            <person name="Cheng C."/>
            <person name="Hour A."/>
            <person name="Lee P."/>
            <person name="Lin S."/>
            <person name="Lin Y."/>
            <person name="Liou J."/>
            <person name="Liu S."/>
            <person name="Hsing Y."/>
            <person name="Raghuvanshi S."/>
            <person name="Mohanty A."/>
            <person name="Bharti A.K."/>
            <person name="Gaur A."/>
            <person name="Gupta V."/>
            <person name="Kumar D."/>
            <person name="Ravi V."/>
            <person name="Vij S."/>
            <person name="Kapur A."/>
            <person name="Khurana P."/>
            <person name="Khurana P."/>
            <person name="Khurana J.P."/>
            <person name="Tyagi A.K."/>
            <person name="Gaikwad K."/>
            <person name="Singh A."/>
            <person name="Dalal V."/>
            <person name="Srivastava S."/>
            <person name="Dixit A."/>
            <person name="Pal A.K."/>
            <person name="Ghazi I.A."/>
            <person name="Yadav M."/>
            <person name="Pandit A."/>
            <person name="Bhargava A."/>
            <person name="Sureshbabu K."/>
            <person name="Batra K."/>
            <person name="Sharma T.R."/>
            <person name="Mohapatra T."/>
            <person name="Singh N.K."/>
            <person name="Messing J."/>
            <person name="Nelson A.B."/>
            <person name="Fuks G."/>
            <person name="Kavchok S."/>
            <person name="Keizer G."/>
            <person name="Linton E."/>
            <person name="Llaca V."/>
            <person name="Song R."/>
            <person name="Tanyolac B."/>
            <person name="Young S."/>
            <person name="Ho-Il K."/>
            <person name="Hahn J.H."/>
            <person name="Sangsakoo G."/>
            <person name="Vanavichit A."/>
            <person name="de Mattos Luiz.A.T."/>
            <person name="Zimmer P.D."/>
            <person name="Malone G."/>
            <person name="Dellagostin O."/>
            <person name="de Oliveira A.C."/>
            <person name="Bevan M."/>
            <person name="Bancroft I."/>
            <person name="Minx P."/>
            <person name="Cordum H."/>
            <person name="Wilson R."/>
            <person name="Cheng Z."/>
            <person name="Jin W."/>
            <person name="Jiang J."/>
            <person name="Leong S.A."/>
            <person name="Iwama H."/>
            <person name="Gojobori T."/>
            <person name="Itoh T."/>
            <person name="Niimura Y."/>
            <person name="Fujii Y."/>
            <person name="Habara T."/>
            <person name="Sakai H."/>
            <person name="Sato Y."/>
            <person name="Wilson G."/>
            <person name="Kumar K."/>
            <person name="McCouch S."/>
            <person name="Juretic N."/>
            <person name="Hoen D."/>
            <person name="Wright S."/>
            <person name="Bruskiewich R."/>
            <person name="Bureau T."/>
            <person name="Miyao A."/>
            <person name="Hirochika H."/>
            <person name="Nishikawa T."/>
            <person name="Kadowaki K."/>
            <person name="Sugiura M."/>
            <person name="Burr B."/>
            <person name="Sasaki T."/>
        </authorList>
    </citation>
    <scope>NUCLEOTIDE SEQUENCE [LARGE SCALE GENOMIC DNA]</scope>
    <source>
        <strain evidence="2">cv. Nipponbare</strain>
    </source>
</reference>
<evidence type="ECO:0000313" key="1">
    <source>
        <dbReference type="EMBL" id="BAD05311.1"/>
    </source>
</evidence>
<sequence length="67" mass="7202">MEEDDDTVAVDGGGRRAVAWLAALEAKALLQASLPDAGQHLNQQGDDGWLLLCNIELISISHCYILP</sequence>
<reference evidence="2" key="2">
    <citation type="journal article" date="2008" name="Nucleic Acids Res.">
        <title>The rice annotation project database (RAP-DB): 2008 update.</title>
        <authorList>
            <consortium name="The rice annotation project (RAP)"/>
        </authorList>
    </citation>
    <scope>GENOME REANNOTATION</scope>
    <source>
        <strain evidence="2">cv. Nipponbare</strain>
    </source>
</reference>
<gene>
    <name evidence="1" type="primary">P0690C12.25</name>
</gene>